<dbReference type="STRING" id="1045774.SAMN05421872_11235"/>
<protein>
    <submittedName>
        <fullName evidence="1">Uncharacterized protein</fullName>
    </submittedName>
</protein>
<accession>A0A1G6YG49</accession>
<name>A0A1G6YG49_9ACTN</name>
<dbReference type="Proteomes" id="UP000199034">
    <property type="component" value="Unassembled WGS sequence"/>
</dbReference>
<reference evidence="1 2" key="1">
    <citation type="submission" date="2016-10" db="EMBL/GenBank/DDBJ databases">
        <authorList>
            <person name="de Groot N.N."/>
        </authorList>
    </citation>
    <scope>NUCLEOTIDE SEQUENCE [LARGE SCALE GENOMIC DNA]</scope>
    <source>
        <strain evidence="1 2">CGMCC 4.6858</strain>
    </source>
</reference>
<evidence type="ECO:0000313" key="2">
    <source>
        <dbReference type="Proteomes" id="UP000199034"/>
    </source>
</evidence>
<evidence type="ECO:0000313" key="1">
    <source>
        <dbReference type="EMBL" id="SDD89340.1"/>
    </source>
</evidence>
<organism evidence="1 2">
    <name type="scientific">Nocardioides lianchengensis</name>
    <dbReference type="NCBI Taxonomy" id="1045774"/>
    <lineage>
        <taxon>Bacteria</taxon>
        <taxon>Bacillati</taxon>
        <taxon>Actinomycetota</taxon>
        <taxon>Actinomycetes</taxon>
        <taxon>Propionibacteriales</taxon>
        <taxon>Nocardioidaceae</taxon>
        <taxon>Nocardioides</taxon>
    </lineage>
</organism>
<dbReference type="EMBL" id="FMZM01000012">
    <property type="protein sequence ID" value="SDD89340.1"/>
    <property type="molecule type" value="Genomic_DNA"/>
</dbReference>
<gene>
    <name evidence="1" type="ORF">SAMN05421872_11235</name>
</gene>
<dbReference type="AlphaFoldDB" id="A0A1G6YG49"/>
<keyword evidence="2" id="KW-1185">Reference proteome</keyword>
<sequence>MNDALRRRLTAPIATAIVVAVGLLTAASRDDAPGPRAVPEPPGIEDVCAGYRSFQEALAALATKPSAEAVGTLQQRASAAAGTMTLATVEPAVRAGMGYLDELVQTLGPTSTVDDITTADAGSTVADSANVQALTDFAATSCTS</sequence>
<proteinExistence type="predicted"/>
<dbReference type="RefSeq" id="WP_090860061.1">
    <property type="nucleotide sequence ID" value="NZ_FMZM01000012.1"/>
</dbReference>